<dbReference type="Proteomes" id="UP000295341">
    <property type="component" value="Unassembled WGS sequence"/>
</dbReference>
<dbReference type="AlphaFoldDB" id="A0A4R7P4C0"/>
<dbReference type="Gene3D" id="1.10.10.10">
    <property type="entry name" value="Winged helix-like DNA-binding domain superfamily/Winged helix DNA-binding domain"/>
    <property type="match status" value="1"/>
</dbReference>
<dbReference type="InterPro" id="IPR036388">
    <property type="entry name" value="WH-like_DNA-bd_sf"/>
</dbReference>
<dbReference type="EMBL" id="SOBT01000009">
    <property type="protein sequence ID" value="TDU28614.1"/>
    <property type="molecule type" value="Genomic_DNA"/>
</dbReference>
<keyword evidence="7" id="KW-1185">Reference proteome</keyword>
<dbReference type="InterPro" id="IPR036390">
    <property type="entry name" value="WH_DNA-bd_sf"/>
</dbReference>
<organism evidence="6 7">
    <name type="scientific">Panacagrimonas perspica</name>
    <dbReference type="NCBI Taxonomy" id="381431"/>
    <lineage>
        <taxon>Bacteria</taxon>
        <taxon>Pseudomonadati</taxon>
        <taxon>Pseudomonadota</taxon>
        <taxon>Gammaproteobacteria</taxon>
        <taxon>Nevskiales</taxon>
        <taxon>Nevskiaceae</taxon>
        <taxon>Panacagrimonas</taxon>
    </lineage>
</organism>
<evidence type="ECO:0000259" key="5">
    <source>
        <dbReference type="PROSITE" id="PS50931"/>
    </source>
</evidence>
<comment type="similarity">
    <text evidence="1">Belongs to the LysR transcriptional regulatory family.</text>
</comment>
<dbReference type="PROSITE" id="PS50931">
    <property type="entry name" value="HTH_LYSR"/>
    <property type="match status" value="1"/>
</dbReference>
<comment type="caution">
    <text evidence="6">The sequence shown here is derived from an EMBL/GenBank/DDBJ whole genome shotgun (WGS) entry which is preliminary data.</text>
</comment>
<dbReference type="InterPro" id="IPR058163">
    <property type="entry name" value="LysR-type_TF_proteobact-type"/>
</dbReference>
<dbReference type="PANTHER" id="PTHR30537">
    <property type="entry name" value="HTH-TYPE TRANSCRIPTIONAL REGULATOR"/>
    <property type="match status" value="1"/>
</dbReference>
<dbReference type="GO" id="GO:0003700">
    <property type="term" value="F:DNA-binding transcription factor activity"/>
    <property type="evidence" value="ECO:0007669"/>
    <property type="project" value="InterPro"/>
</dbReference>
<dbReference type="SUPFAM" id="SSF46785">
    <property type="entry name" value="Winged helix' DNA-binding domain"/>
    <property type="match status" value="1"/>
</dbReference>
<dbReference type="Gene3D" id="3.40.190.290">
    <property type="match status" value="1"/>
</dbReference>
<dbReference type="OrthoDB" id="570111at2"/>
<dbReference type="GO" id="GO:0006351">
    <property type="term" value="P:DNA-templated transcription"/>
    <property type="evidence" value="ECO:0007669"/>
    <property type="project" value="TreeGrafter"/>
</dbReference>
<dbReference type="InterPro" id="IPR005119">
    <property type="entry name" value="LysR_subst-bd"/>
</dbReference>
<dbReference type="SUPFAM" id="SSF53850">
    <property type="entry name" value="Periplasmic binding protein-like II"/>
    <property type="match status" value="1"/>
</dbReference>
<accession>A0A4R7P4C0</accession>
<keyword evidence="3" id="KW-0238">DNA-binding</keyword>
<evidence type="ECO:0000256" key="4">
    <source>
        <dbReference type="ARBA" id="ARBA00023163"/>
    </source>
</evidence>
<sequence length="305" mass="33323">MDWDDLRYVLAISRAAGLSPAARALGVNPSSVYRRLEALEQRLEVRLFERLRSGYRLTESGEALAEAAARMETEALAVERRVLGTDVRLQGHIRVATSEAFALHVLPPHLAEFRTMYPGVSLDVSASNQIVDLTRRDADIAIRATATPPDHLVGRSVGRVGVASYASPAYLDAQGRGRPLAEYDWIGFDGQLAHIRQARWIAHNIPDTRVKLRFDSIGAVVAAVSHGVGCSSLPCFAADADPRMERLPGTYLVTDVQAWLLTHPDLRKSARIRACLQFFGTRLAADAARLQGRPDPETAAQAVSP</sequence>
<dbReference type="RefSeq" id="WP_133882150.1">
    <property type="nucleotide sequence ID" value="NZ_MWIN01000002.1"/>
</dbReference>
<gene>
    <name evidence="6" type="ORF">DFR24_2989</name>
</gene>
<keyword evidence="4" id="KW-0804">Transcription</keyword>
<evidence type="ECO:0000313" key="7">
    <source>
        <dbReference type="Proteomes" id="UP000295341"/>
    </source>
</evidence>
<dbReference type="GO" id="GO:0043565">
    <property type="term" value="F:sequence-specific DNA binding"/>
    <property type="evidence" value="ECO:0007669"/>
    <property type="project" value="TreeGrafter"/>
</dbReference>
<feature type="domain" description="HTH lysR-type" evidence="5">
    <location>
        <begin position="1"/>
        <end position="58"/>
    </location>
</feature>
<evidence type="ECO:0000256" key="3">
    <source>
        <dbReference type="ARBA" id="ARBA00023125"/>
    </source>
</evidence>
<reference evidence="6 7" key="1">
    <citation type="submission" date="2019-03" db="EMBL/GenBank/DDBJ databases">
        <title>Genomic Encyclopedia of Type Strains, Phase IV (KMG-IV): sequencing the most valuable type-strain genomes for metagenomic binning, comparative biology and taxonomic classification.</title>
        <authorList>
            <person name="Goeker M."/>
        </authorList>
    </citation>
    <scope>NUCLEOTIDE SEQUENCE [LARGE SCALE GENOMIC DNA]</scope>
    <source>
        <strain evidence="6 7">DSM 26377</strain>
    </source>
</reference>
<dbReference type="Pfam" id="PF00126">
    <property type="entry name" value="HTH_1"/>
    <property type="match status" value="1"/>
</dbReference>
<dbReference type="InterPro" id="IPR000847">
    <property type="entry name" value="LysR_HTH_N"/>
</dbReference>
<protein>
    <submittedName>
        <fullName evidence="6">LysR family transcriptional regulator</fullName>
    </submittedName>
</protein>
<evidence type="ECO:0000313" key="6">
    <source>
        <dbReference type="EMBL" id="TDU28614.1"/>
    </source>
</evidence>
<keyword evidence="2" id="KW-0805">Transcription regulation</keyword>
<proteinExistence type="inferred from homology"/>
<dbReference type="Pfam" id="PF03466">
    <property type="entry name" value="LysR_substrate"/>
    <property type="match status" value="1"/>
</dbReference>
<evidence type="ECO:0000256" key="1">
    <source>
        <dbReference type="ARBA" id="ARBA00009437"/>
    </source>
</evidence>
<evidence type="ECO:0000256" key="2">
    <source>
        <dbReference type="ARBA" id="ARBA00023015"/>
    </source>
</evidence>
<name>A0A4R7P4C0_9GAMM</name>
<dbReference type="PANTHER" id="PTHR30537:SF3">
    <property type="entry name" value="TRANSCRIPTIONAL REGULATORY PROTEIN"/>
    <property type="match status" value="1"/>
</dbReference>